<sequence>MVSHYLDAPSIIEPNHMSVIAIAGGSGQLGRAIVEAIVNDGKYKVVVLGREVDEEKQKAILEEHKVHTVISTINAMGQVEPELNLIKAANTSSVTKRYIPSMWGVPHTAEIATCFPIAIRKMAVLQALDATSLEYTAVYNGYFLEYFVAPKIKTYMNPMAIVLDIPNSFAAIPGSGDVLVTFTHTFDIAKYVTALQLLPKWDKKSIIVGDKVTWNEFVKIAEQAKSEKFTVVHDSLETLKSGHITELPSHPLLYLFFHKELLQSLFAAFGLMFERGVFNLDVKGSLVEQFPDIRPRKVKELVDEAYSNP</sequence>
<proteinExistence type="predicted"/>
<gene>
    <name evidence="1" type="ORF">QFC19_003655</name>
</gene>
<dbReference type="EMBL" id="JASBWR010000036">
    <property type="protein sequence ID" value="KAJ9105024.1"/>
    <property type="molecule type" value="Genomic_DNA"/>
</dbReference>
<keyword evidence="2" id="KW-1185">Reference proteome</keyword>
<protein>
    <submittedName>
        <fullName evidence="1">Uncharacterized protein</fullName>
    </submittedName>
</protein>
<reference evidence="1" key="1">
    <citation type="submission" date="2023-04" db="EMBL/GenBank/DDBJ databases">
        <title>Draft Genome sequencing of Naganishia species isolated from polar environments using Oxford Nanopore Technology.</title>
        <authorList>
            <person name="Leo P."/>
            <person name="Venkateswaran K."/>
        </authorList>
    </citation>
    <scope>NUCLEOTIDE SEQUENCE</scope>
    <source>
        <strain evidence="1">MNA-CCFEE 5261</strain>
    </source>
</reference>
<dbReference type="Proteomes" id="UP001241377">
    <property type="component" value="Unassembled WGS sequence"/>
</dbReference>
<accession>A0ACC2VZW6</accession>
<organism evidence="1 2">
    <name type="scientific">Naganishia cerealis</name>
    <dbReference type="NCBI Taxonomy" id="610337"/>
    <lineage>
        <taxon>Eukaryota</taxon>
        <taxon>Fungi</taxon>
        <taxon>Dikarya</taxon>
        <taxon>Basidiomycota</taxon>
        <taxon>Agaricomycotina</taxon>
        <taxon>Tremellomycetes</taxon>
        <taxon>Filobasidiales</taxon>
        <taxon>Filobasidiaceae</taxon>
        <taxon>Naganishia</taxon>
    </lineage>
</organism>
<name>A0ACC2VZW6_9TREE</name>
<comment type="caution">
    <text evidence="1">The sequence shown here is derived from an EMBL/GenBank/DDBJ whole genome shotgun (WGS) entry which is preliminary data.</text>
</comment>
<evidence type="ECO:0000313" key="1">
    <source>
        <dbReference type="EMBL" id="KAJ9105024.1"/>
    </source>
</evidence>
<evidence type="ECO:0000313" key="2">
    <source>
        <dbReference type="Proteomes" id="UP001241377"/>
    </source>
</evidence>